<dbReference type="InterPro" id="IPR024529">
    <property type="entry name" value="ECF_trnsprt_substrate-spec"/>
</dbReference>
<protein>
    <recommendedName>
        <fullName evidence="8">Riboflavin transporter</fullName>
    </recommendedName>
</protein>
<evidence type="ECO:0000256" key="2">
    <source>
        <dbReference type="ARBA" id="ARBA00005540"/>
    </source>
</evidence>
<proteinExistence type="inferred from homology"/>
<reference evidence="10" key="1">
    <citation type="submission" date="2020-10" db="EMBL/GenBank/DDBJ databases">
        <authorList>
            <person name="Gilroy R."/>
        </authorList>
    </citation>
    <scope>NUCLEOTIDE SEQUENCE</scope>
    <source>
        <strain evidence="10">ChiGjej1B1-22543</strain>
    </source>
</reference>
<dbReference type="AlphaFoldDB" id="A0A9D1LMS9"/>
<keyword evidence="6 9" id="KW-1133">Transmembrane helix</keyword>
<evidence type="ECO:0000256" key="6">
    <source>
        <dbReference type="ARBA" id="ARBA00022989"/>
    </source>
</evidence>
<evidence type="ECO:0000256" key="4">
    <source>
        <dbReference type="ARBA" id="ARBA00022475"/>
    </source>
</evidence>
<sequence length="230" mass="25318">MDNLISIIAIVAGLILVVASFKLYSSFYRTGKFSTTQFIARVAIFGAMSAILYVVPIFNISLPFFPSFLSLHFDEVPVFIAGFAYGPLSAIAAIAIKTLIKLPFTSTMCVGEATDFLLSSLYVGMATLIYKKKRNLKGVAIAFACSTVVQVIAAMLLNVYVMIPFYMNLFGMTEEGLLAVMQMAIPAIKDISWSYALLAVLPFNLLKDAIVLTATFIVYRSVHKLLRFEK</sequence>
<reference evidence="10" key="2">
    <citation type="journal article" date="2021" name="PeerJ">
        <title>Extensive microbial diversity within the chicken gut microbiome revealed by metagenomics and culture.</title>
        <authorList>
            <person name="Gilroy R."/>
            <person name="Ravi A."/>
            <person name="Getino M."/>
            <person name="Pursley I."/>
            <person name="Horton D.L."/>
            <person name="Alikhan N.F."/>
            <person name="Baker D."/>
            <person name="Gharbi K."/>
            <person name="Hall N."/>
            <person name="Watson M."/>
            <person name="Adriaenssens E.M."/>
            <person name="Foster-Nyarko E."/>
            <person name="Jarju S."/>
            <person name="Secka A."/>
            <person name="Antonio M."/>
            <person name="Oren A."/>
            <person name="Chaudhuri R.R."/>
            <person name="La Ragione R."/>
            <person name="Hildebrand F."/>
            <person name="Pallen M.J."/>
        </authorList>
    </citation>
    <scope>NUCLEOTIDE SEQUENCE</scope>
    <source>
        <strain evidence="10">ChiGjej1B1-22543</strain>
    </source>
</reference>
<evidence type="ECO:0000256" key="7">
    <source>
        <dbReference type="ARBA" id="ARBA00023136"/>
    </source>
</evidence>
<evidence type="ECO:0000256" key="8">
    <source>
        <dbReference type="PIRNR" id="PIRNR037778"/>
    </source>
</evidence>
<comment type="similarity">
    <text evidence="2 8">Belongs to the prokaryotic riboflavin transporter (P-RFT) (TC 2.A.87) family.</text>
</comment>
<evidence type="ECO:0000256" key="9">
    <source>
        <dbReference type="SAM" id="Phobius"/>
    </source>
</evidence>
<keyword evidence="4 8" id="KW-1003">Cell membrane</keyword>
<name>A0A9D1LMS9_9FIRM</name>
<comment type="subcellular location">
    <subcellularLocation>
        <location evidence="1">Cell membrane</location>
        <topology evidence="1">Multi-pass membrane protein</topology>
    </subcellularLocation>
</comment>
<evidence type="ECO:0000313" key="11">
    <source>
        <dbReference type="Proteomes" id="UP000824070"/>
    </source>
</evidence>
<accession>A0A9D1LMS9</accession>
<dbReference type="GO" id="GO:0032217">
    <property type="term" value="F:riboflavin transmembrane transporter activity"/>
    <property type="evidence" value="ECO:0007669"/>
    <property type="project" value="UniProtKB-UniRule"/>
</dbReference>
<feature type="transmembrane region" description="Helical" evidence="9">
    <location>
        <begin position="6"/>
        <end position="26"/>
    </location>
</feature>
<dbReference type="GO" id="GO:0005886">
    <property type="term" value="C:plasma membrane"/>
    <property type="evidence" value="ECO:0007669"/>
    <property type="project" value="UniProtKB-SubCell"/>
</dbReference>
<organism evidence="10 11">
    <name type="scientific">Candidatus Alloenteromonas pullicola</name>
    <dbReference type="NCBI Taxonomy" id="2840784"/>
    <lineage>
        <taxon>Bacteria</taxon>
        <taxon>Bacillati</taxon>
        <taxon>Bacillota</taxon>
        <taxon>Bacillota incertae sedis</taxon>
        <taxon>Candidatus Alloenteromonas</taxon>
    </lineage>
</organism>
<keyword evidence="5 9" id="KW-0812">Transmembrane</keyword>
<dbReference type="Gene3D" id="1.10.1760.20">
    <property type="match status" value="1"/>
</dbReference>
<feature type="transmembrane region" description="Helical" evidence="9">
    <location>
        <begin position="193"/>
        <end position="219"/>
    </location>
</feature>
<keyword evidence="7 8" id="KW-0472">Membrane</keyword>
<dbReference type="InterPro" id="IPR025720">
    <property type="entry name" value="RibU"/>
</dbReference>
<evidence type="ECO:0000313" key="10">
    <source>
        <dbReference type="EMBL" id="HIU44728.1"/>
    </source>
</evidence>
<dbReference type="PIRSF" id="PIRSF037778">
    <property type="entry name" value="UCP037778_transp_RibU"/>
    <property type="match status" value="1"/>
</dbReference>
<feature type="transmembrane region" description="Helical" evidence="9">
    <location>
        <begin position="78"/>
        <end position="100"/>
    </location>
</feature>
<dbReference type="PANTHER" id="PTHR38438">
    <property type="entry name" value="RIBOFLAVIN TRANSPORTER RIBU"/>
    <property type="match status" value="1"/>
</dbReference>
<feature type="transmembrane region" description="Helical" evidence="9">
    <location>
        <begin position="38"/>
        <end position="58"/>
    </location>
</feature>
<evidence type="ECO:0000256" key="3">
    <source>
        <dbReference type="ARBA" id="ARBA00022448"/>
    </source>
</evidence>
<keyword evidence="3 8" id="KW-0813">Transport</keyword>
<gene>
    <name evidence="10" type="ORF">IAC52_00295</name>
</gene>
<dbReference type="EMBL" id="DVMV01000004">
    <property type="protein sequence ID" value="HIU44728.1"/>
    <property type="molecule type" value="Genomic_DNA"/>
</dbReference>
<comment type="caution">
    <text evidence="10">The sequence shown here is derived from an EMBL/GenBank/DDBJ whole genome shotgun (WGS) entry which is preliminary data.</text>
</comment>
<feature type="transmembrane region" description="Helical" evidence="9">
    <location>
        <begin position="139"/>
        <end position="163"/>
    </location>
</feature>
<dbReference type="Pfam" id="PF12822">
    <property type="entry name" value="ECF_trnsprt"/>
    <property type="match status" value="1"/>
</dbReference>
<dbReference type="PANTHER" id="PTHR38438:SF1">
    <property type="entry name" value="RIBOFLAVIN TRANSPORTER RIBU"/>
    <property type="match status" value="1"/>
</dbReference>
<comment type="function">
    <text evidence="8">Probably a riboflavin-binding protein that interacts with the energy-coupling factor (ECF) ABC-transporter complex.</text>
</comment>
<dbReference type="Proteomes" id="UP000824070">
    <property type="component" value="Unassembled WGS sequence"/>
</dbReference>
<evidence type="ECO:0000256" key="5">
    <source>
        <dbReference type="ARBA" id="ARBA00022692"/>
    </source>
</evidence>
<evidence type="ECO:0000256" key="1">
    <source>
        <dbReference type="ARBA" id="ARBA00004651"/>
    </source>
</evidence>